<accession>A0ABX1YJ87</accession>
<evidence type="ECO:0000313" key="4">
    <source>
        <dbReference type="Proteomes" id="UP000596857"/>
    </source>
</evidence>
<name>A0ABX1YJ87_9BACL</name>
<feature type="compositionally biased region" description="Acidic residues" evidence="1">
    <location>
        <begin position="100"/>
        <end position="110"/>
    </location>
</feature>
<evidence type="ECO:0000256" key="1">
    <source>
        <dbReference type="SAM" id="MobiDB-lite"/>
    </source>
</evidence>
<dbReference type="InterPro" id="IPR012912">
    <property type="entry name" value="Plasmid_pRiA4b_Orf3-like"/>
</dbReference>
<feature type="domain" description="Plasmid pRiA4b Orf3-like" evidence="2">
    <location>
        <begin position="28"/>
        <end position="99"/>
    </location>
</feature>
<gene>
    <name evidence="3" type="ORF">GC101_19755</name>
</gene>
<organism evidence="3 4">
    <name type="scientific">Paenibacillus phytohabitans</name>
    <dbReference type="NCBI Taxonomy" id="2654978"/>
    <lineage>
        <taxon>Bacteria</taxon>
        <taxon>Bacillati</taxon>
        <taxon>Bacillota</taxon>
        <taxon>Bacilli</taxon>
        <taxon>Bacillales</taxon>
        <taxon>Paenibacillaceae</taxon>
        <taxon>Paenibacillus</taxon>
    </lineage>
</organism>
<keyword evidence="4" id="KW-1185">Reference proteome</keyword>
<dbReference type="Gene3D" id="3.10.290.30">
    <property type="entry name" value="MM3350-like"/>
    <property type="match status" value="1"/>
</dbReference>
<reference evidence="3 4" key="1">
    <citation type="submission" date="2019-10" db="EMBL/GenBank/DDBJ databases">
        <title>Description of Paenibacillus terricola sp. nov.</title>
        <authorList>
            <person name="Carlier A."/>
            <person name="Qi S."/>
        </authorList>
    </citation>
    <scope>NUCLEOTIDE SEQUENCE [LARGE SCALE GENOMIC DNA]</scope>
    <source>
        <strain evidence="3 4">LMG 31459</strain>
    </source>
</reference>
<dbReference type="SUPFAM" id="SSF159941">
    <property type="entry name" value="MM3350-like"/>
    <property type="match status" value="1"/>
</dbReference>
<dbReference type="Pfam" id="PF07929">
    <property type="entry name" value="PRiA4_ORF3"/>
    <property type="match status" value="1"/>
</dbReference>
<evidence type="ECO:0000313" key="3">
    <source>
        <dbReference type="EMBL" id="NOU81102.1"/>
    </source>
</evidence>
<protein>
    <recommendedName>
        <fullName evidence="2">Plasmid pRiA4b Orf3-like domain-containing protein</fullName>
    </recommendedName>
</protein>
<proteinExistence type="predicted"/>
<dbReference type="RefSeq" id="WP_171718690.1">
    <property type="nucleotide sequence ID" value="NZ_WHOB01000059.1"/>
</dbReference>
<evidence type="ECO:0000259" key="2">
    <source>
        <dbReference type="Pfam" id="PF07929"/>
    </source>
</evidence>
<dbReference type="InterPro" id="IPR024047">
    <property type="entry name" value="MM3350-like_sf"/>
</dbReference>
<feature type="region of interest" description="Disordered" evidence="1">
    <location>
        <begin position="91"/>
        <end position="110"/>
    </location>
</feature>
<comment type="caution">
    <text evidence="3">The sequence shown here is derived from an EMBL/GenBank/DDBJ whole genome shotgun (WGS) entry which is preliminary data.</text>
</comment>
<dbReference type="Proteomes" id="UP000596857">
    <property type="component" value="Unassembled WGS sequence"/>
</dbReference>
<sequence length="110" mass="12820">MDLDHAFGFYDNIKNWTRSEEGYELFADIGEKTKFPGVNRAKINKVFHTPKQKMLLLFDYGDEWHFIVQYLGTIEVSPGKKLPMIMESNGEVPNQYGGFGDEEEYEDEDE</sequence>
<dbReference type="EMBL" id="WHOB01000059">
    <property type="protein sequence ID" value="NOU81102.1"/>
    <property type="molecule type" value="Genomic_DNA"/>
</dbReference>